<dbReference type="STRING" id="1420583.V473_04930"/>
<dbReference type="PATRIC" id="fig|1420583.3.peg.990"/>
<proteinExistence type="predicted"/>
<accession>A0A0J8AX23</accession>
<protein>
    <submittedName>
        <fullName evidence="1">Uncharacterized protein</fullName>
    </submittedName>
</protein>
<gene>
    <name evidence="1" type="ORF">V473_04930</name>
</gene>
<reference evidence="1 2" key="1">
    <citation type="journal article" date="2015" name="G3 (Bethesda)">
        <title>Insights into Ongoing Evolution of the Hexachlorocyclohexane Catabolic Pathway from Comparative Genomics of Ten Sphingomonadaceae Strains.</title>
        <authorList>
            <person name="Pearce S.L."/>
            <person name="Oakeshott J.G."/>
            <person name="Pandey G."/>
        </authorList>
    </citation>
    <scope>NUCLEOTIDE SEQUENCE [LARGE SCALE GENOMIC DNA]</scope>
    <source>
        <strain evidence="1 2">LL01</strain>
    </source>
</reference>
<name>A0A0J8AX23_9SPHN</name>
<dbReference type="EMBL" id="JACT01000001">
    <property type="protein sequence ID" value="KMS58730.1"/>
    <property type="molecule type" value="Genomic_DNA"/>
</dbReference>
<evidence type="ECO:0000313" key="1">
    <source>
        <dbReference type="EMBL" id="KMS58730.1"/>
    </source>
</evidence>
<evidence type="ECO:0000313" key="2">
    <source>
        <dbReference type="Proteomes" id="UP000052232"/>
    </source>
</evidence>
<organism evidence="1 2">
    <name type="scientific">Sphingobium cupriresistens LL01</name>
    <dbReference type="NCBI Taxonomy" id="1420583"/>
    <lineage>
        <taxon>Bacteria</taxon>
        <taxon>Pseudomonadati</taxon>
        <taxon>Pseudomonadota</taxon>
        <taxon>Alphaproteobacteria</taxon>
        <taxon>Sphingomonadales</taxon>
        <taxon>Sphingomonadaceae</taxon>
        <taxon>Sphingobium</taxon>
    </lineage>
</organism>
<sequence>MGVFSRHARVLEDDDSAMSVKTALAIINRVWGEIENEGDAALDAETQVALAWFASYGFDAKSSGELITLANAKNIPTASLFKSDVFEDLSGRAGLKPRDRLSPDWTPDSDSSLTVWECVQHTARALGAEDGGDAAAARLIAQMGPKAADARSLAYRLFQIATDKGWAAEALVYNELAAEWPRLEALAEGIGSTTSQSPAKPQLDLL</sequence>
<keyword evidence="2" id="KW-1185">Reference proteome</keyword>
<comment type="caution">
    <text evidence="1">The sequence shown here is derived from an EMBL/GenBank/DDBJ whole genome shotgun (WGS) entry which is preliminary data.</text>
</comment>
<dbReference type="Proteomes" id="UP000052232">
    <property type="component" value="Unassembled WGS sequence"/>
</dbReference>
<dbReference type="AlphaFoldDB" id="A0A0J8AX23"/>